<comment type="subcellular location">
    <subcellularLocation>
        <location evidence="1">Nucleus</location>
    </subcellularLocation>
</comment>
<dbReference type="SUPFAM" id="SSF57850">
    <property type="entry name" value="RING/U-box"/>
    <property type="match status" value="1"/>
</dbReference>
<evidence type="ECO:0000313" key="8">
    <source>
        <dbReference type="EMBL" id="GMT11390.1"/>
    </source>
</evidence>
<feature type="transmembrane region" description="Helical" evidence="5">
    <location>
        <begin position="12"/>
        <end position="32"/>
    </location>
</feature>
<dbReference type="PROSITE" id="PS50890">
    <property type="entry name" value="PUA"/>
    <property type="match status" value="1"/>
</dbReference>
<dbReference type="InterPro" id="IPR057414">
    <property type="entry name" value="Zf-C3HC4_IRF-2BP1_2"/>
</dbReference>
<dbReference type="AlphaFoldDB" id="A0AAV5UVT9"/>
<sequence>IPSLQGQKRLAVARIQLPALAVFSGFLIAGHLSRILRLRRLLLTPFAIIRLPGGTMLASSGPAAGLAAAAAATATAQGTAAKLAGRQHCYLCDLPRWPWAMCSDYGEPVCRGCVNYEGADRIESVLESARQLKRIHGFPTAGHEASNGRAKDAPPAHVGRVSPPRQTQQQQLQQQQQPQPSLPVLPPGMTLPNLNEFLAFQQRAQLLQGLGGMRGAAPGGAPVAPGLQLEQLAMLQQLQQRGPLPPLFGGLPGGIPTSSAADGAAFAAVAASLAARKREHEDNDVKPAEPFPKVARGDATTTSVSPTSTHSPDAARQRRFPPTQTNVERPLRCTLCHERLEDTHFVQCPSQQPHKFCFPCTRKSIKNQVTSPEMYCPSGEKCPLGGGGGGIVQPWAFMANEIATILSDEYDEFKKQREAAGIVPSGLPAAAMAAREAAAAAAAARGDSGTSQNSPASTTTTGSSSSTAQVAAATSSVL</sequence>
<dbReference type="EMBL" id="BTSY01000001">
    <property type="protein sequence ID" value="GMT11390.1"/>
    <property type="molecule type" value="Genomic_DNA"/>
</dbReference>
<dbReference type="Pfam" id="PF25454">
    <property type="entry name" value="zf-C3HC4_IRF-2BP1_2"/>
    <property type="match status" value="1"/>
</dbReference>
<evidence type="ECO:0000256" key="2">
    <source>
        <dbReference type="ARBA" id="ARBA00010802"/>
    </source>
</evidence>
<keyword evidence="5" id="KW-1133">Transmembrane helix</keyword>
<accession>A0AAV5UVT9</accession>
<feature type="region of interest" description="Disordered" evidence="4">
    <location>
        <begin position="277"/>
        <end position="326"/>
    </location>
</feature>
<evidence type="ECO:0000259" key="6">
    <source>
        <dbReference type="Pfam" id="PF11261"/>
    </source>
</evidence>
<keyword evidence="5" id="KW-0472">Membrane</keyword>
<feature type="compositionally biased region" description="Low complexity" evidence="4">
    <location>
        <begin position="300"/>
        <end position="312"/>
    </location>
</feature>
<feature type="compositionally biased region" description="Low complexity" evidence="4">
    <location>
        <begin position="163"/>
        <end position="179"/>
    </location>
</feature>
<feature type="compositionally biased region" description="Low complexity" evidence="4">
    <location>
        <begin position="454"/>
        <end position="478"/>
    </location>
</feature>
<feature type="non-terminal residue" evidence="8">
    <location>
        <position position="1"/>
    </location>
</feature>
<dbReference type="InterPro" id="IPR022750">
    <property type="entry name" value="IRF-2BP1_2-like_Znf"/>
</dbReference>
<evidence type="ECO:0000256" key="1">
    <source>
        <dbReference type="ARBA" id="ARBA00004123"/>
    </source>
</evidence>
<dbReference type="Gene3D" id="1.10.10.1580">
    <property type="entry name" value="Interferon regulatory factor 2-binding protein"/>
    <property type="match status" value="1"/>
</dbReference>
<comment type="similarity">
    <text evidence="2">Belongs to the IRF2BP family.</text>
</comment>
<dbReference type="GO" id="GO:0003714">
    <property type="term" value="F:transcription corepressor activity"/>
    <property type="evidence" value="ECO:0007669"/>
    <property type="project" value="TreeGrafter"/>
</dbReference>
<dbReference type="FunFam" id="1.10.10.1580:FF:000001">
    <property type="entry name" value="interferon regulatory factor 2-binding protein 2"/>
    <property type="match status" value="1"/>
</dbReference>
<feature type="region of interest" description="Disordered" evidence="4">
    <location>
        <begin position="139"/>
        <end position="188"/>
    </location>
</feature>
<evidence type="ECO:0000256" key="4">
    <source>
        <dbReference type="SAM" id="MobiDB-lite"/>
    </source>
</evidence>
<evidence type="ECO:0000313" key="9">
    <source>
        <dbReference type="Proteomes" id="UP001432322"/>
    </source>
</evidence>
<dbReference type="CDD" id="cd16511">
    <property type="entry name" value="vRING-HC_IRF2BP1-like"/>
    <property type="match status" value="1"/>
</dbReference>
<dbReference type="Proteomes" id="UP001432322">
    <property type="component" value="Unassembled WGS sequence"/>
</dbReference>
<reference evidence="8" key="1">
    <citation type="submission" date="2023-10" db="EMBL/GenBank/DDBJ databases">
        <title>Genome assembly of Pristionchus species.</title>
        <authorList>
            <person name="Yoshida K."/>
            <person name="Sommer R.J."/>
        </authorList>
    </citation>
    <scope>NUCLEOTIDE SEQUENCE</scope>
    <source>
        <strain evidence="8">RS5133</strain>
    </source>
</reference>
<feature type="domain" description="Interferon regulatory factor 2-binding protein 1/2-like zinc finger" evidence="6">
    <location>
        <begin position="86"/>
        <end position="136"/>
    </location>
</feature>
<evidence type="ECO:0000259" key="7">
    <source>
        <dbReference type="Pfam" id="PF25454"/>
    </source>
</evidence>
<evidence type="ECO:0000256" key="5">
    <source>
        <dbReference type="SAM" id="Phobius"/>
    </source>
</evidence>
<proteinExistence type="inferred from homology"/>
<dbReference type="PANTHER" id="PTHR10816:SF19">
    <property type="entry name" value="PROTEIN INTERACTING WITH TTK69 AND SIN3A, ISOFORM D"/>
    <property type="match status" value="1"/>
</dbReference>
<keyword evidence="5" id="KW-0812">Transmembrane</keyword>
<feature type="domain" description="Interferon regulatory factor 2-binding protein 1/2-like C3HC4 zinc finger" evidence="7">
    <location>
        <begin position="331"/>
        <end position="406"/>
    </location>
</feature>
<feature type="compositionally biased region" description="Basic and acidic residues" evidence="4">
    <location>
        <begin position="277"/>
        <end position="287"/>
    </location>
</feature>
<organism evidence="8 9">
    <name type="scientific">Pristionchus fissidentatus</name>
    <dbReference type="NCBI Taxonomy" id="1538716"/>
    <lineage>
        <taxon>Eukaryota</taxon>
        <taxon>Metazoa</taxon>
        <taxon>Ecdysozoa</taxon>
        <taxon>Nematoda</taxon>
        <taxon>Chromadorea</taxon>
        <taxon>Rhabditida</taxon>
        <taxon>Rhabditina</taxon>
        <taxon>Diplogasteromorpha</taxon>
        <taxon>Diplogasteroidea</taxon>
        <taxon>Neodiplogasteridae</taxon>
        <taxon>Pristionchus</taxon>
    </lineage>
</organism>
<name>A0AAV5UVT9_9BILA</name>
<evidence type="ECO:0000256" key="3">
    <source>
        <dbReference type="ARBA" id="ARBA00023242"/>
    </source>
</evidence>
<keyword evidence="3" id="KW-0539">Nucleus</keyword>
<dbReference type="InterPro" id="IPR044882">
    <property type="entry name" value="I2BP1/2_C3HC4-RING_sf"/>
</dbReference>
<dbReference type="GO" id="GO:0005634">
    <property type="term" value="C:nucleus"/>
    <property type="evidence" value="ECO:0007669"/>
    <property type="project" value="UniProtKB-SubCell"/>
</dbReference>
<keyword evidence="9" id="KW-1185">Reference proteome</keyword>
<protein>
    <submittedName>
        <fullName evidence="8">Uncharacterized protein</fullName>
    </submittedName>
</protein>
<feature type="region of interest" description="Disordered" evidence="4">
    <location>
        <begin position="438"/>
        <end position="478"/>
    </location>
</feature>
<dbReference type="PANTHER" id="PTHR10816">
    <property type="entry name" value="MYELIN TRANSCRIPTION FACTOR 1-RELATED"/>
    <property type="match status" value="1"/>
</dbReference>
<dbReference type="GO" id="GO:0006357">
    <property type="term" value="P:regulation of transcription by RNA polymerase II"/>
    <property type="evidence" value="ECO:0007669"/>
    <property type="project" value="TreeGrafter"/>
</dbReference>
<gene>
    <name evidence="8" type="ORF">PFISCL1PPCAC_2687</name>
</gene>
<dbReference type="Pfam" id="PF11261">
    <property type="entry name" value="IRF-2BP1_2"/>
    <property type="match status" value="1"/>
</dbReference>
<comment type="caution">
    <text evidence="8">The sequence shown here is derived from an EMBL/GenBank/DDBJ whole genome shotgun (WGS) entry which is preliminary data.</text>
</comment>